<reference evidence="2" key="1">
    <citation type="submission" date="2012-04" db="EMBL/GenBank/DDBJ databases">
        <title>The Genome Sequence of Loa loa.</title>
        <authorList>
            <consortium name="The Broad Institute Genome Sequencing Platform"/>
            <consortium name="Broad Institute Genome Sequencing Center for Infectious Disease"/>
            <person name="Nutman T.B."/>
            <person name="Fink D.L."/>
            <person name="Russ C."/>
            <person name="Young S."/>
            <person name="Zeng Q."/>
            <person name="Gargeya S."/>
            <person name="Alvarado L."/>
            <person name="Berlin A."/>
            <person name="Chapman S.B."/>
            <person name="Chen Z."/>
            <person name="Freedman E."/>
            <person name="Gellesch M."/>
            <person name="Goldberg J."/>
            <person name="Griggs A."/>
            <person name="Gujja S."/>
            <person name="Heilman E.R."/>
            <person name="Heiman D."/>
            <person name="Howarth C."/>
            <person name="Mehta T."/>
            <person name="Neiman D."/>
            <person name="Pearson M."/>
            <person name="Roberts A."/>
            <person name="Saif S."/>
            <person name="Shea T."/>
            <person name="Shenoy N."/>
            <person name="Sisk P."/>
            <person name="Stolte C."/>
            <person name="Sykes S."/>
            <person name="White J."/>
            <person name="Yandava C."/>
            <person name="Haas B."/>
            <person name="Henn M.R."/>
            <person name="Nusbaum C."/>
            <person name="Birren B."/>
        </authorList>
    </citation>
    <scope>NUCLEOTIDE SEQUENCE [LARGE SCALE GENOMIC DNA]</scope>
</reference>
<dbReference type="KEGG" id="loa:LOAG_12584"/>
<dbReference type="AlphaFoldDB" id="A0A1S0TLF9"/>
<feature type="transmembrane region" description="Helical" evidence="1">
    <location>
        <begin position="12"/>
        <end position="30"/>
    </location>
</feature>
<dbReference type="CTD" id="9950049"/>
<keyword evidence="1" id="KW-0812">Transmembrane</keyword>
<name>A0A1S0TLF9_LOALO</name>
<accession>A0A1S0TLF9</accession>
<evidence type="ECO:0000256" key="1">
    <source>
        <dbReference type="SAM" id="Phobius"/>
    </source>
</evidence>
<dbReference type="EMBL" id="JH712084">
    <property type="protein sequence ID" value="EFO15924.1"/>
    <property type="molecule type" value="Genomic_DNA"/>
</dbReference>
<keyword evidence="1" id="KW-1133">Transmembrane helix</keyword>
<sequence>MIRWIPVKIPYVIMSGGTSSLIFLVLLLSFTRQFINSEPFILLPPPAYIFSGNSDFNLSQQNRMTTFAYDIDQTSNSASDNPFTSTFQKSSSIPVHYGSKQPPILTSTKSMKYRGQEELKNNFYKEPNIVNVNDEMSTNEAIFHSFRDDNFDEKYRRINETYFSEGITSEVKTLHRPYIQVCQLPCIPCILAIFSISHIE</sequence>
<dbReference type="OMA" id="QFINSEP"/>
<dbReference type="InParanoid" id="A0A1S0TLF9"/>
<proteinExistence type="predicted"/>
<dbReference type="RefSeq" id="XP_003148145.1">
    <property type="nucleotide sequence ID" value="XM_003148097.1"/>
</dbReference>
<gene>
    <name evidence="2" type="ORF">LOAG_12584</name>
</gene>
<dbReference type="OrthoDB" id="10571696at2759"/>
<evidence type="ECO:0000313" key="2">
    <source>
        <dbReference type="EMBL" id="EFO15924.1"/>
    </source>
</evidence>
<keyword evidence="1" id="KW-0472">Membrane</keyword>
<protein>
    <submittedName>
        <fullName evidence="2">Uncharacterized protein</fullName>
    </submittedName>
</protein>
<dbReference type="GeneID" id="9950049"/>
<organism evidence="2">
    <name type="scientific">Loa loa</name>
    <name type="common">Eye worm</name>
    <name type="synonym">Filaria loa</name>
    <dbReference type="NCBI Taxonomy" id="7209"/>
    <lineage>
        <taxon>Eukaryota</taxon>
        <taxon>Metazoa</taxon>
        <taxon>Ecdysozoa</taxon>
        <taxon>Nematoda</taxon>
        <taxon>Chromadorea</taxon>
        <taxon>Rhabditida</taxon>
        <taxon>Spirurina</taxon>
        <taxon>Spiruromorpha</taxon>
        <taxon>Filarioidea</taxon>
        <taxon>Onchocercidae</taxon>
        <taxon>Loa</taxon>
    </lineage>
</organism>